<sequence>MSQHEATLLLGSNLGDRKINIEVALRRIETEVGVIIEKTDLIITDPVEFDSNNFFCNIAVLIKTQYSPKKLLNLLKTIEREMGRAKDTLIAGGYQDRIIDIDIVLYNGLRFYCKDLEIPHQKHMYERDFSRRLLDALIKHKKQ</sequence>
<dbReference type="InterPro" id="IPR035907">
    <property type="entry name" value="Hppk_sf"/>
</dbReference>
<evidence type="ECO:0000256" key="4">
    <source>
        <dbReference type="ARBA" id="ARBA00016218"/>
    </source>
</evidence>
<keyword evidence="9" id="KW-0289">Folate biosynthesis</keyword>
<dbReference type="CDD" id="cd00483">
    <property type="entry name" value="HPPK"/>
    <property type="match status" value="1"/>
</dbReference>
<evidence type="ECO:0000256" key="7">
    <source>
        <dbReference type="ARBA" id="ARBA00022777"/>
    </source>
</evidence>
<evidence type="ECO:0000256" key="1">
    <source>
        <dbReference type="ARBA" id="ARBA00005051"/>
    </source>
</evidence>
<dbReference type="Gene3D" id="3.30.70.560">
    <property type="entry name" value="7,8-Dihydro-6-hydroxymethylpterin-pyrophosphokinase HPPK"/>
    <property type="match status" value="1"/>
</dbReference>
<keyword evidence="6" id="KW-0547">Nucleotide-binding</keyword>
<evidence type="ECO:0000256" key="12">
    <source>
        <dbReference type="ARBA" id="ARBA00033413"/>
    </source>
</evidence>
<dbReference type="NCBIfam" id="TIGR01498">
    <property type="entry name" value="folK"/>
    <property type="match status" value="1"/>
</dbReference>
<dbReference type="Proteomes" id="UP000270185">
    <property type="component" value="Chromosome"/>
</dbReference>
<evidence type="ECO:0000256" key="9">
    <source>
        <dbReference type="ARBA" id="ARBA00022909"/>
    </source>
</evidence>
<evidence type="ECO:0000256" key="10">
    <source>
        <dbReference type="ARBA" id="ARBA00029409"/>
    </source>
</evidence>
<accession>A0A3G8XXU4</accession>
<name>A0A3G8XXU4_9FLAO</name>
<dbReference type="GO" id="GO:0003848">
    <property type="term" value="F:2-amino-4-hydroxy-6-hydroxymethyldihydropteridine diphosphokinase activity"/>
    <property type="evidence" value="ECO:0007669"/>
    <property type="project" value="UniProtKB-EC"/>
</dbReference>
<dbReference type="EC" id="2.7.6.3" evidence="3"/>
<gene>
    <name evidence="14" type="primary">folK</name>
    <name evidence="14" type="ORF">EIB73_07710</name>
</gene>
<dbReference type="GO" id="GO:0016301">
    <property type="term" value="F:kinase activity"/>
    <property type="evidence" value="ECO:0007669"/>
    <property type="project" value="UniProtKB-KW"/>
</dbReference>
<dbReference type="PANTHER" id="PTHR43071:SF1">
    <property type="entry name" value="2-AMINO-4-HYDROXY-6-HYDROXYMETHYLDIHYDROPTERIDINE PYROPHOSPHOKINASE"/>
    <property type="match status" value="1"/>
</dbReference>
<keyword evidence="7 14" id="KW-0418">Kinase</keyword>
<dbReference type="GO" id="GO:0005524">
    <property type="term" value="F:ATP binding"/>
    <property type="evidence" value="ECO:0007669"/>
    <property type="project" value="UniProtKB-KW"/>
</dbReference>
<organism evidence="14 15">
    <name type="scientific">Kaistella carnis</name>
    <dbReference type="NCBI Taxonomy" id="1241979"/>
    <lineage>
        <taxon>Bacteria</taxon>
        <taxon>Pseudomonadati</taxon>
        <taxon>Bacteroidota</taxon>
        <taxon>Flavobacteriia</taxon>
        <taxon>Flavobacteriales</taxon>
        <taxon>Weeksellaceae</taxon>
        <taxon>Chryseobacterium group</taxon>
        <taxon>Kaistella</taxon>
    </lineage>
</organism>
<dbReference type="AlphaFoldDB" id="A0A3G8XXU4"/>
<dbReference type="InterPro" id="IPR000550">
    <property type="entry name" value="Hppk"/>
</dbReference>
<dbReference type="UniPathway" id="UPA00077">
    <property type="reaction ID" value="UER00155"/>
</dbReference>
<protein>
    <recommendedName>
        <fullName evidence="4">2-amino-4-hydroxy-6-hydroxymethyldihydropteridine pyrophosphokinase</fullName>
        <ecNumber evidence="3">2.7.6.3</ecNumber>
    </recommendedName>
    <alternativeName>
        <fullName evidence="11">6-hydroxymethyl-7,8-dihydropterin pyrophosphokinase</fullName>
    </alternativeName>
    <alternativeName>
        <fullName evidence="12">7,8-dihydro-6-hydroxymethylpterin-pyrophosphokinase</fullName>
    </alternativeName>
</protein>
<dbReference type="KEGG" id="ccas:EIB73_07710"/>
<dbReference type="OrthoDB" id="9808041at2"/>
<proteinExistence type="inferred from homology"/>
<keyword evidence="15" id="KW-1185">Reference proteome</keyword>
<comment type="similarity">
    <text evidence="2">Belongs to the HPPK family.</text>
</comment>
<dbReference type="SUPFAM" id="SSF55083">
    <property type="entry name" value="6-hydroxymethyl-7,8-dihydropterin pyrophosphokinase, HPPK"/>
    <property type="match status" value="1"/>
</dbReference>
<comment type="function">
    <text evidence="10">Catalyzes the transfer of pyrophosphate from adenosine triphosphate (ATP) to 6-hydroxymethyl-7,8-dihydropterin, an enzymatic step in folate biosynthesis pathway.</text>
</comment>
<evidence type="ECO:0000256" key="2">
    <source>
        <dbReference type="ARBA" id="ARBA00005810"/>
    </source>
</evidence>
<feature type="domain" description="7,8-dihydro-6-hydroxymethylpterin-pyrophosphokinase" evidence="13">
    <location>
        <begin position="8"/>
        <end position="134"/>
    </location>
</feature>
<dbReference type="Pfam" id="PF01288">
    <property type="entry name" value="HPPK"/>
    <property type="match status" value="1"/>
</dbReference>
<dbReference type="GO" id="GO:0046654">
    <property type="term" value="P:tetrahydrofolate biosynthetic process"/>
    <property type="evidence" value="ECO:0007669"/>
    <property type="project" value="UniProtKB-UniPathway"/>
</dbReference>
<keyword evidence="5 14" id="KW-0808">Transferase</keyword>
<evidence type="ECO:0000259" key="13">
    <source>
        <dbReference type="Pfam" id="PF01288"/>
    </source>
</evidence>
<comment type="pathway">
    <text evidence="1">Cofactor biosynthesis; tetrahydrofolate biosynthesis; 2-amino-4-hydroxy-6-hydroxymethyl-7,8-dihydropteridine diphosphate from 7,8-dihydroneopterin triphosphate: step 4/4.</text>
</comment>
<evidence type="ECO:0000256" key="11">
    <source>
        <dbReference type="ARBA" id="ARBA00029766"/>
    </source>
</evidence>
<evidence type="ECO:0000313" key="14">
    <source>
        <dbReference type="EMBL" id="AZI33066.1"/>
    </source>
</evidence>
<reference evidence="15" key="1">
    <citation type="submission" date="2018-11" db="EMBL/GenBank/DDBJ databases">
        <title>Proposal to divide the Flavobacteriaceae and reorganize its genera based on Amino Acid Identity values calculated from whole genome sequences.</title>
        <authorList>
            <person name="Nicholson A.C."/>
            <person name="Gulvik C.A."/>
            <person name="Whitney A.M."/>
            <person name="Humrighouse B.W."/>
            <person name="Bell M."/>
            <person name="Holmes B."/>
            <person name="Steigerwalt A.G."/>
            <person name="Villarma A."/>
            <person name="Sheth M."/>
            <person name="Batra D."/>
            <person name="Pryor J."/>
            <person name="Bernardet J.-F."/>
            <person name="Hugo C."/>
            <person name="Kampfer P."/>
            <person name="Newman J.D."/>
            <person name="McQuiston J.R."/>
        </authorList>
    </citation>
    <scope>NUCLEOTIDE SEQUENCE [LARGE SCALE GENOMIC DNA]</scope>
    <source>
        <strain evidence="15">G0081</strain>
    </source>
</reference>
<evidence type="ECO:0000256" key="5">
    <source>
        <dbReference type="ARBA" id="ARBA00022679"/>
    </source>
</evidence>
<evidence type="ECO:0000256" key="3">
    <source>
        <dbReference type="ARBA" id="ARBA00013253"/>
    </source>
</evidence>
<evidence type="ECO:0000256" key="6">
    <source>
        <dbReference type="ARBA" id="ARBA00022741"/>
    </source>
</evidence>
<dbReference type="GO" id="GO:0046656">
    <property type="term" value="P:folic acid biosynthetic process"/>
    <property type="evidence" value="ECO:0007669"/>
    <property type="project" value="UniProtKB-KW"/>
</dbReference>
<dbReference type="EMBL" id="CP034159">
    <property type="protein sequence ID" value="AZI33066.1"/>
    <property type="molecule type" value="Genomic_DNA"/>
</dbReference>
<evidence type="ECO:0000256" key="8">
    <source>
        <dbReference type="ARBA" id="ARBA00022840"/>
    </source>
</evidence>
<dbReference type="RefSeq" id="WP_125024142.1">
    <property type="nucleotide sequence ID" value="NZ_CP034159.1"/>
</dbReference>
<dbReference type="PANTHER" id="PTHR43071">
    <property type="entry name" value="2-AMINO-4-HYDROXY-6-HYDROXYMETHYLDIHYDROPTERIDINE PYROPHOSPHOKINASE"/>
    <property type="match status" value="1"/>
</dbReference>
<keyword evidence="8" id="KW-0067">ATP-binding</keyword>
<evidence type="ECO:0000313" key="15">
    <source>
        <dbReference type="Proteomes" id="UP000270185"/>
    </source>
</evidence>